<sequence length="388" mass="44294">MIFVTSYPYVYERHIRVFDFFKKQDNLFFILPREWKSKGGKVIDHPVRKPYGTLAPTPAYFWHSRYPIIRGQLKGWMPKTGSILRAHAKPGDVLLTSIEPNMLVTYFNSRLAHKLGLKHVFITWQNIPYRQRMSGLKLRFTEFLIRENVRLSAGVMCGTDRAHEMLKPYCAPHLKVAVIPQSGVDSDIFKPGVPSAFRSKYGLEGKFIFLFGAVFDERKGVMTTINAFHKALQKIHNAHLVMIGIGKLWEAAQARVKELSLTEHVTFIPWMDNKELPAVFAGVDVLVHPSEPYRDWEEQYGWTMLQASASGLPVIATKIGSIPEAVLDGRTGLLVEPKSVEALRDAMETLVSNDQLRKDLGTAGRTYIEERFSHRAVAQRMEHFLRTL</sequence>
<feature type="domain" description="Glycosyl transferase family 1" evidence="1">
    <location>
        <begin position="198"/>
        <end position="365"/>
    </location>
</feature>
<dbReference type="PANTHER" id="PTHR12526">
    <property type="entry name" value="GLYCOSYLTRANSFERASE"/>
    <property type="match status" value="1"/>
</dbReference>
<dbReference type="Proteomes" id="UP000179047">
    <property type="component" value="Unassembled WGS sequence"/>
</dbReference>
<dbReference type="InterPro" id="IPR001296">
    <property type="entry name" value="Glyco_trans_1"/>
</dbReference>
<dbReference type="EMBL" id="MGKP01000001">
    <property type="protein sequence ID" value="OGN29975.1"/>
    <property type="molecule type" value="Genomic_DNA"/>
</dbReference>
<gene>
    <name evidence="2" type="ORF">A3A33_01480</name>
</gene>
<protein>
    <recommendedName>
        <fullName evidence="1">Glycosyl transferase family 1 domain-containing protein</fullName>
    </recommendedName>
</protein>
<organism evidence="2 3">
    <name type="scientific">Candidatus Yanofskybacteria bacterium RIFCSPLOWO2_01_FULL_49_25</name>
    <dbReference type="NCBI Taxonomy" id="1802701"/>
    <lineage>
        <taxon>Bacteria</taxon>
        <taxon>Candidatus Yanofskyibacteriota</taxon>
    </lineage>
</organism>
<accession>A0A1F8GX31</accession>
<dbReference type="GO" id="GO:0016757">
    <property type="term" value="F:glycosyltransferase activity"/>
    <property type="evidence" value="ECO:0007669"/>
    <property type="project" value="InterPro"/>
</dbReference>
<dbReference type="SUPFAM" id="SSF53756">
    <property type="entry name" value="UDP-Glycosyltransferase/glycogen phosphorylase"/>
    <property type="match status" value="1"/>
</dbReference>
<proteinExistence type="predicted"/>
<dbReference type="CDD" id="cd03801">
    <property type="entry name" value="GT4_PimA-like"/>
    <property type="match status" value="1"/>
</dbReference>
<dbReference type="Pfam" id="PF00534">
    <property type="entry name" value="Glycos_transf_1"/>
    <property type="match status" value="1"/>
</dbReference>
<evidence type="ECO:0000313" key="2">
    <source>
        <dbReference type="EMBL" id="OGN29975.1"/>
    </source>
</evidence>
<evidence type="ECO:0000313" key="3">
    <source>
        <dbReference type="Proteomes" id="UP000179047"/>
    </source>
</evidence>
<comment type="caution">
    <text evidence="2">The sequence shown here is derived from an EMBL/GenBank/DDBJ whole genome shotgun (WGS) entry which is preliminary data.</text>
</comment>
<dbReference type="STRING" id="1802701.A3A33_01480"/>
<evidence type="ECO:0000259" key="1">
    <source>
        <dbReference type="Pfam" id="PF00534"/>
    </source>
</evidence>
<dbReference type="AlphaFoldDB" id="A0A1F8GX31"/>
<reference evidence="2 3" key="1">
    <citation type="journal article" date="2016" name="Nat. Commun.">
        <title>Thousands of microbial genomes shed light on interconnected biogeochemical processes in an aquifer system.</title>
        <authorList>
            <person name="Anantharaman K."/>
            <person name="Brown C.T."/>
            <person name="Hug L.A."/>
            <person name="Sharon I."/>
            <person name="Castelle C.J."/>
            <person name="Probst A.J."/>
            <person name="Thomas B.C."/>
            <person name="Singh A."/>
            <person name="Wilkins M.J."/>
            <person name="Karaoz U."/>
            <person name="Brodie E.L."/>
            <person name="Williams K.H."/>
            <person name="Hubbard S.S."/>
            <person name="Banfield J.F."/>
        </authorList>
    </citation>
    <scope>NUCLEOTIDE SEQUENCE [LARGE SCALE GENOMIC DNA]</scope>
</reference>
<name>A0A1F8GX31_9BACT</name>
<dbReference type="PANTHER" id="PTHR12526:SF630">
    <property type="entry name" value="GLYCOSYLTRANSFERASE"/>
    <property type="match status" value="1"/>
</dbReference>
<dbReference type="Gene3D" id="3.40.50.2000">
    <property type="entry name" value="Glycogen Phosphorylase B"/>
    <property type="match status" value="2"/>
</dbReference>